<dbReference type="PRINTS" id="PR01438">
    <property type="entry name" value="UNVRSLSTRESS"/>
</dbReference>
<dbReference type="PANTHER" id="PTHR31964">
    <property type="entry name" value="ADENINE NUCLEOTIDE ALPHA HYDROLASES-LIKE SUPERFAMILY PROTEIN"/>
    <property type="match status" value="1"/>
</dbReference>
<dbReference type="CDD" id="cd23659">
    <property type="entry name" value="USP_At3g01520-like"/>
    <property type="match status" value="1"/>
</dbReference>
<accession>A0ABV9RPJ7</accession>
<keyword evidence="4" id="KW-1185">Reference proteome</keyword>
<dbReference type="EMBL" id="JBHSIM010000049">
    <property type="protein sequence ID" value="MFC4835297.1"/>
    <property type="molecule type" value="Genomic_DNA"/>
</dbReference>
<sequence>MNEDGRPVVVVGVDGSRDADAALRHAVQEAHRRNGRVLAVAAADSPVLAAGDVESLPVNPEAVRESTERRVRAHIDELLAGATDADRVPVEVRARLGRPTWALVHAAREADLLVVGHRGRGPIRSALLGSVGLGCVLHAPCPVTVVRAMPSGAPVPGTTAPAAAP</sequence>
<evidence type="ECO:0000313" key="3">
    <source>
        <dbReference type="EMBL" id="MFC4835297.1"/>
    </source>
</evidence>
<name>A0ABV9RPJ7_9PSEU</name>
<protein>
    <submittedName>
        <fullName evidence="3">Universal stress protein</fullName>
    </submittedName>
</protein>
<dbReference type="Gene3D" id="3.40.50.620">
    <property type="entry name" value="HUPs"/>
    <property type="match status" value="1"/>
</dbReference>
<feature type="domain" description="UspA" evidence="2">
    <location>
        <begin position="9"/>
        <end position="147"/>
    </location>
</feature>
<proteinExistence type="inferred from homology"/>
<comment type="similarity">
    <text evidence="1">Belongs to the universal stress protein A family.</text>
</comment>
<dbReference type="SUPFAM" id="SSF52402">
    <property type="entry name" value="Adenine nucleotide alpha hydrolases-like"/>
    <property type="match status" value="1"/>
</dbReference>
<dbReference type="InterPro" id="IPR006016">
    <property type="entry name" value="UspA"/>
</dbReference>
<dbReference type="Proteomes" id="UP001595909">
    <property type="component" value="Unassembled WGS sequence"/>
</dbReference>
<dbReference type="InterPro" id="IPR006015">
    <property type="entry name" value="Universal_stress_UspA"/>
</dbReference>
<organism evidence="3 4">
    <name type="scientific">Actinomycetospora chibensis</name>
    <dbReference type="NCBI Taxonomy" id="663606"/>
    <lineage>
        <taxon>Bacteria</taxon>
        <taxon>Bacillati</taxon>
        <taxon>Actinomycetota</taxon>
        <taxon>Actinomycetes</taxon>
        <taxon>Pseudonocardiales</taxon>
        <taxon>Pseudonocardiaceae</taxon>
        <taxon>Actinomycetospora</taxon>
    </lineage>
</organism>
<reference evidence="4" key="1">
    <citation type="journal article" date="2019" name="Int. J. Syst. Evol. Microbiol.">
        <title>The Global Catalogue of Microorganisms (GCM) 10K type strain sequencing project: providing services to taxonomists for standard genome sequencing and annotation.</title>
        <authorList>
            <consortium name="The Broad Institute Genomics Platform"/>
            <consortium name="The Broad Institute Genome Sequencing Center for Infectious Disease"/>
            <person name="Wu L."/>
            <person name="Ma J."/>
        </authorList>
    </citation>
    <scope>NUCLEOTIDE SEQUENCE [LARGE SCALE GENOMIC DNA]</scope>
    <source>
        <strain evidence="4">CCUG 50347</strain>
    </source>
</reference>
<evidence type="ECO:0000313" key="4">
    <source>
        <dbReference type="Proteomes" id="UP001595909"/>
    </source>
</evidence>
<comment type="caution">
    <text evidence="3">The sequence shown here is derived from an EMBL/GenBank/DDBJ whole genome shotgun (WGS) entry which is preliminary data.</text>
</comment>
<dbReference type="InterPro" id="IPR014729">
    <property type="entry name" value="Rossmann-like_a/b/a_fold"/>
</dbReference>
<evidence type="ECO:0000259" key="2">
    <source>
        <dbReference type="Pfam" id="PF00582"/>
    </source>
</evidence>
<dbReference type="RefSeq" id="WP_274187001.1">
    <property type="nucleotide sequence ID" value="NZ_BAABHN010000049.1"/>
</dbReference>
<gene>
    <name evidence="3" type="ORF">ACFPEL_23005</name>
</gene>
<dbReference type="Pfam" id="PF00582">
    <property type="entry name" value="Usp"/>
    <property type="match status" value="1"/>
</dbReference>
<dbReference type="PANTHER" id="PTHR31964:SF113">
    <property type="entry name" value="USPA DOMAIN-CONTAINING PROTEIN"/>
    <property type="match status" value="1"/>
</dbReference>
<evidence type="ECO:0000256" key="1">
    <source>
        <dbReference type="ARBA" id="ARBA00008791"/>
    </source>
</evidence>